<keyword evidence="2" id="KW-1185">Reference proteome</keyword>
<accession>A0A1G7FJS1</accession>
<dbReference type="Proteomes" id="UP000198994">
    <property type="component" value="Unassembled WGS sequence"/>
</dbReference>
<dbReference type="OrthoDB" id="7865302at2"/>
<reference evidence="2" key="1">
    <citation type="submission" date="2016-10" db="EMBL/GenBank/DDBJ databases">
        <authorList>
            <person name="Varghese N."/>
            <person name="Submissions S."/>
        </authorList>
    </citation>
    <scope>NUCLEOTIDE SEQUENCE [LARGE SCALE GENOMIC DNA]</scope>
    <source>
        <strain evidence="2">DSM 10146</strain>
    </source>
</reference>
<dbReference type="AlphaFoldDB" id="A0A1G7FJS1"/>
<evidence type="ECO:0000313" key="2">
    <source>
        <dbReference type="Proteomes" id="UP000198994"/>
    </source>
</evidence>
<protein>
    <submittedName>
        <fullName evidence="1">Uncharacterized protein</fullName>
    </submittedName>
</protein>
<evidence type="ECO:0000313" key="1">
    <source>
        <dbReference type="EMBL" id="SDE76154.1"/>
    </source>
</evidence>
<sequence length="74" mass="7767">MTFEPARLPDDTDSLPQLPGWVTSGAALLVVDQLLGDPGQGVPVRLLANRLALSAATATSRIVLAAFRASPSRR</sequence>
<gene>
    <name evidence="1" type="ORF">SAMN04488105_107120</name>
</gene>
<name>A0A1G7FJS1_9RHOB</name>
<dbReference type="EMBL" id="FNAV01000007">
    <property type="protein sequence ID" value="SDE76154.1"/>
    <property type="molecule type" value="Genomic_DNA"/>
</dbReference>
<organism evidence="1 2">
    <name type="scientific">Salipiger thiooxidans</name>
    <dbReference type="NCBI Taxonomy" id="282683"/>
    <lineage>
        <taxon>Bacteria</taxon>
        <taxon>Pseudomonadati</taxon>
        <taxon>Pseudomonadota</taxon>
        <taxon>Alphaproteobacteria</taxon>
        <taxon>Rhodobacterales</taxon>
        <taxon>Roseobacteraceae</taxon>
        <taxon>Salipiger</taxon>
    </lineage>
</organism>
<proteinExistence type="predicted"/>
<dbReference type="RefSeq" id="WP_089959391.1">
    <property type="nucleotide sequence ID" value="NZ_FNAV01000007.1"/>
</dbReference>